<dbReference type="SUPFAM" id="SSF143430">
    <property type="entry name" value="TTP0101/SSO1404-like"/>
    <property type="match status" value="1"/>
</dbReference>
<evidence type="ECO:0000259" key="7">
    <source>
        <dbReference type="Pfam" id="PF20803"/>
    </source>
</evidence>
<comment type="caution">
    <text evidence="8">The sequence shown here is derived from an EMBL/GenBank/DDBJ whole genome shotgun (WGS) entry which is preliminary data.</text>
</comment>
<evidence type="ECO:0000256" key="4">
    <source>
        <dbReference type="ARBA" id="ARBA00022801"/>
    </source>
</evidence>
<dbReference type="InterPro" id="IPR021127">
    <property type="entry name" value="CRISPR_associated_Cas2"/>
</dbReference>
<keyword evidence="2" id="KW-0479">Metal-binding</keyword>
<proteinExistence type="predicted"/>
<keyword evidence="1" id="KW-0540">Nuclease</keyword>
<gene>
    <name evidence="8" type="ORF">A2Z62_00985</name>
</gene>
<dbReference type="NCBIfam" id="TIGR01573">
    <property type="entry name" value="cas2"/>
    <property type="match status" value="1"/>
</dbReference>
<feature type="domain" description="Transcriptional repressor PaaX-like central Cas2-like" evidence="7">
    <location>
        <begin position="114"/>
        <end position="190"/>
    </location>
</feature>
<evidence type="ECO:0000256" key="5">
    <source>
        <dbReference type="ARBA" id="ARBA00022842"/>
    </source>
</evidence>
<protein>
    <submittedName>
        <fullName evidence="8">CRISPR-associated endonuclease Cas2</fullName>
    </submittedName>
</protein>
<keyword evidence="3 8" id="KW-0255">Endonuclease</keyword>
<accession>A0A1G2Q0H1</accession>
<dbReference type="GO" id="GO:0043571">
    <property type="term" value="P:maintenance of CRISPR repeat elements"/>
    <property type="evidence" value="ECO:0007669"/>
    <property type="project" value="InterPro"/>
</dbReference>
<evidence type="ECO:0000256" key="6">
    <source>
        <dbReference type="ARBA" id="ARBA00023118"/>
    </source>
</evidence>
<evidence type="ECO:0000313" key="9">
    <source>
        <dbReference type="Proteomes" id="UP000177649"/>
    </source>
</evidence>
<evidence type="ECO:0000256" key="3">
    <source>
        <dbReference type="ARBA" id="ARBA00022759"/>
    </source>
</evidence>
<evidence type="ECO:0000256" key="1">
    <source>
        <dbReference type="ARBA" id="ARBA00022722"/>
    </source>
</evidence>
<name>A0A1G2Q0H1_9BACT</name>
<dbReference type="EMBL" id="MHTA01000021">
    <property type="protein sequence ID" value="OHA54053.1"/>
    <property type="molecule type" value="Genomic_DNA"/>
</dbReference>
<organism evidence="8 9">
    <name type="scientific">Candidatus Terrybacteria bacterium RIFCSPLOWO2_02_42_20</name>
    <dbReference type="NCBI Taxonomy" id="1802370"/>
    <lineage>
        <taxon>Bacteria</taxon>
        <taxon>Candidatus Terryibacteriota</taxon>
    </lineage>
</organism>
<dbReference type="InterPro" id="IPR048846">
    <property type="entry name" value="PaaX-like_central"/>
</dbReference>
<evidence type="ECO:0000313" key="8">
    <source>
        <dbReference type="EMBL" id="OHA54053.1"/>
    </source>
</evidence>
<dbReference type="GO" id="GO:0004521">
    <property type="term" value="F:RNA endonuclease activity"/>
    <property type="evidence" value="ECO:0007669"/>
    <property type="project" value="InterPro"/>
</dbReference>
<dbReference type="Pfam" id="PF20803">
    <property type="entry name" value="PaaX_M"/>
    <property type="match status" value="1"/>
</dbReference>
<dbReference type="Gene3D" id="3.30.70.2650">
    <property type="match status" value="1"/>
</dbReference>
<dbReference type="Proteomes" id="UP000177649">
    <property type="component" value="Unassembled WGS sequence"/>
</dbReference>
<keyword evidence="6" id="KW-0051">Antiviral defense</keyword>
<keyword evidence="5" id="KW-0460">Magnesium</keyword>
<reference evidence="8 9" key="1">
    <citation type="journal article" date="2016" name="Nat. Commun.">
        <title>Thousands of microbial genomes shed light on interconnected biogeochemical processes in an aquifer system.</title>
        <authorList>
            <person name="Anantharaman K."/>
            <person name="Brown C.T."/>
            <person name="Hug L.A."/>
            <person name="Sharon I."/>
            <person name="Castelle C.J."/>
            <person name="Probst A.J."/>
            <person name="Thomas B.C."/>
            <person name="Singh A."/>
            <person name="Wilkins M.J."/>
            <person name="Karaoz U."/>
            <person name="Brodie E.L."/>
            <person name="Williams K.H."/>
            <person name="Hubbard S.S."/>
            <person name="Banfield J.F."/>
        </authorList>
    </citation>
    <scope>NUCLEOTIDE SEQUENCE [LARGE SCALE GENOMIC DNA]</scope>
</reference>
<dbReference type="AlphaFoldDB" id="A0A1G2Q0H1"/>
<sequence length="199" mass="23715">MLEQNFSNIYLNQKKINLMKKATKQKILLLLSAGVVLSLSRSPKNYFKILGNLPSAWKEIDKNRLYRAVREFYNERLIDFKENKDGLVTIIITKEGEKKALKFKIDEMEIKKLAKWDGEWRIVIFDIPERFKKAREALRKKLKDLGFIKLQESVFVLPYECEDEINFIVEVFLIRPFVRFVRVKSFTNEEQIKIKFGLF</sequence>
<keyword evidence="4" id="KW-0378">Hydrolase</keyword>
<evidence type="ECO:0000256" key="2">
    <source>
        <dbReference type="ARBA" id="ARBA00022723"/>
    </source>
</evidence>